<accession>A0ABR3ELH5</accession>
<feature type="compositionally biased region" description="Low complexity" evidence="1">
    <location>
        <begin position="238"/>
        <end position="248"/>
    </location>
</feature>
<keyword evidence="4" id="KW-1185">Reference proteome</keyword>
<proteinExistence type="predicted"/>
<comment type="caution">
    <text evidence="3">The sequence shown here is derived from an EMBL/GenBank/DDBJ whole genome shotgun (WGS) entry which is preliminary data.</text>
</comment>
<evidence type="ECO:0000313" key="4">
    <source>
        <dbReference type="Proteomes" id="UP001465976"/>
    </source>
</evidence>
<evidence type="ECO:0000256" key="2">
    <source>
        <dbReference type="SAM" id="Phobius"/>
    </source>
</evidence>
<dbReference type="Gene3D" id="2.60.120.260">
    <property type="entry name" value="Galactose-binding domain-like"/>
    <property type="match status" value="1"/>
</dbReference>
<feature type="region of interest" description="Disordered" evidence="1">
    <location>
        <begin position="18"/>
        <end position="48"/>
    </location>
</feature>
<keyword evidence="2" id="KW-0472">Membrane</keyword>
<reference evidence="3 4" key="1">
    <citation type="submission" date="2024-02" db="EMBL/GenBank/DDBJ databases">
        <title>A draft genome for the cacao thread blight pathogen Marasmius crinis-equi.</title>
        <authorList>
            <person name="Cohen S.P."/>
            <person name="Baruah I.K."/>
            <person name="Amoako-Attah I."/>
            <person name="Bukari Y."/>
            <person name="Meinhardt L.W."/>
            <person name="Bailey B.A."/>
        </authorList>
    </citation>
    <scope>NUCLEOTIDE SEQUENCE [LARGE SCALE GENOMIC DNA]</scope>
    <source>
        <strain evidence="3 4">GH-76</strain>
    </source>
</reference>
<feature type="region of interest" description="Disordered" evidence="1">
    <location>
        <begin position="207"/>
        <end position="296"/>
    </location>
</feature>
<feature type="compositionally biased region" description="Basic and acidic residues" evidence="1">
    <location>
        <begin position="252"/>
        <end position="262"/>
    </location>
</feature>
<keyword evidence="2" id="KW-1133">Transmembrane helix</keyword>
<feature type="compositionally biased region" description="Polar residues" evidence="1">
    <location>
        <begin position="211"/>
        <end position="223"/>
    </location>
</feature>
<gene>
    <name evidence="3" type="ORF">V5O48_018323</name>
</gene>
<dbReference type="EMBL" id="JBAHYK010003235">
    <property type="protein sequence ID" value="KAL0563742.1"/>
    <property type="molecule type" value="Genomic_DNA"/>
</dbReference>
<keyword evidence="2" id="KW-0812">Transmembrane</keyword>
<evidence type="ECO:0000313" key="3">
    <source>
        <dbReference type="EMBL" id="KAL0563742.1"/>
    </source>
</evidence>
<feature type="transmembrane region" description="Helical" evidence="2">
    <location>
        <begin position="176"/>
        <end position="199"/>
    </location>
</feature>
<protein>
    <submittedName>
        <fullName evidence="3">Uncharacterized protein</fullName>
    </submittedName>
</protein>
<feature type="compositionally biased region" description="Polar residues" evidence="1">
    <location>
        <begin position="23"/>
        <end position="40"/>
    </location>
</feature>
<sequence length="296" mass="32055">MTQRVDDANLSRLIYANGGQGWKRNSPSDPAENNGTSHGSSDPGASVTFLFNGFEPGTSVQLRGTIHPQKQTDPSAQTQKPLAIFTLDFTTKEIFQGNPTNDTQYNQPFFDSVLLPAAQHSLTMTLVDPDNLLWFDYIDYEPVTLADLPPTSTMSTPATVTITSQSDTKNAVSKGLVAGIAILAAVLASVIVVGFLWWLRQRRRRQDHKQVSLTGSPNRTNVALSDRESSQYQVEPYTASTSLASSAGSGSGKEKYTNDQKRSSYNSGPNTGPSQPPQGGFAPLRLQDLGPPLYSK</sequence>
<feature type="compositionally biased region" description="Polar residues" evidence="1">
    <location>
        <begin position="263"/>
        <end position="273"/>
    </location>
</feature>
<evidence type="ECO:0000256" key="1">
    <source>
        <dbReference type="SAM" id="MobiDB-lite"/>
    </source>
</evidence>
<organism evidence="3 4">
    <name type="scientific">Marasmius crinis-equi</name>
    <dbReference type="NCBI Taxonomy" id="585013"/>
    <lineage>
        <taxon>Eukaryota</taxon>
        <taxon>Fungi</taxon>
        <taxon>Dikarya</taxon>
        <taxon>Basidiomycota</taxon>
        <taxon>Agaricomycotina</taxon>
        <taxon>Agaricomycetes</taxon>
        <taxon>Agaricomycetidae</taxon>
        <taxon>Agaricales</taxon>
        <taxon>Marasmiineae</taxon>
        <taxon>Marasmiaceae</taxon>
        <taxon>Marasmius</taxon>
    </lineage>
</organism>
<dbReference type="Proteomes" id="UP001465976">
    <property type="component" value="Unassembled WGS sequence"/>
</dbReference>
<name>A0ABR3ELH5_9AGAR</name>